<evidence type="ECO:0000313" key="1">
    <source>
        <dbReference type="EMBL" id="OGZ12703.1"/>
    </source>
</evidence>
<evidence type="ECO:0000313" key="2">
    <source>
        <dbReference type="Proteomes" id="UP000178636"/>
    </source>
</evidence>
<gene>
    <name evidence="1" type="ORF">A3C93_06380</name>
</gene>
<reference evidence="1 2" key="1">
    <citation type="journal article" date="2016" name="Nat. Commun.">
        <title>Thousands of microbial genomes shed light on interconnected biogeochemical processes in an aquifer system.</title>
        <authorList>
            <person name="Anantharaman K."/>
            <person name="Brown C.T."/>
            <person name="Hug L.A."/>
            <person name="Sharon I."/>
            <person name="Castelle C.J."/>
            <person name="Probst A.J."/>
            <person name="Thomas B.C."/>
            <person name="Singh A."/>
            <person name="Wilkins M.J."/>
            <person name="Karaoz U."/>
            <person name="Brodie E.L."/>
            <person name="Williams K.H."/>
            <person name="Hubbard S.S."/>
            <person name="Banfield J.F."/>
        </authorList>
    </citation>
    <scope>NUCLEOTIDE SEQUENCE [LARGE SCALE GENOMIC DNA]</scope>
</reference>
<dbReference type="Proteomes" id="UP000178636">
    <property type="component" value="Unassembled WGS sequence"/>
</dbReference>
<organism evidence="1 2">
    <name type="scientific">Candidatus Lloydbacteria bacterium RIFCSPHIGHO2_02_FULL_54_17</name>
    <dbReference type="NCBI Taxonomy" id="1798664"/>
    <lineage>
        <taxon>Bacteria</taxon>
        <taxon>Candidatus Lloydiibacteriota</taxon>
    </lineage>
</organism>
<protein>
    <submittedName>
        <fullName evidence="1">Uncharacterized protein</fullName>
    </submittedName>
</protein>
<accession>A0A1G2DGR4</accession>
<dbReference type="AlphaFoldDB" id="A0A1G2DGR4"/>
<dbReference type="EMBL" id="MHLO01000016">
    <property type="protein sequence ID" value="OGZ12703.1"/>
    <property type="molecule type" value="Genomic_DNA"/>
</dbReference>
<proteinExistence type="predicted"/>
<name>A0A1G2DGR4_9BACT</name>
<comment type="caution">
    <text evidence="1">The sequence shown here is derived from an EMBL/GenBank/DDBJ whole genome shotgun (WGS) entry which is preliminary data.</text>
</comment>
<sequence>MLAQSTEAKVPRVANDIKTLREVSEWLRYVDNPVNFLTEFPHYLEQSAAMVLGKEPMPGKALRNNSASLAIAESWLHLSENDKLCAMKIFTIAVMMGGNKLPGTPASGTEKLFDDVLESFRAWYESRPRTN</sequence>